<accession>A0A0G3M748</accession>
<dbReference type="KEGG" id="cgn:OK18_08845"/>
<evidence type="ECO:0000313" key="5">
    <source>
        <dbReference type="Proteomes" id="UP000035213"/>
    </source>
</evidence>
<gene>
    <name evidence="2" type="ORF">OK18_00030</name>
    <name evidence="3" type="ORF">OK18_08845</name>
    <name evidence="4" type="ORF">OK18_20770</name>
</gene>
<dbReference type="EMBL" id="CP009928">
    <property type="protein sequence ID" value="AKK72717.1"/>
    <property type="molecule type" value="Genomic_DNA"/>
</dbReference>
<dbReference type="OrthoDB" id="1098541at2"/>
<sequence>MLKPSYRGEHRVPRLVCLLLRGTEKCSENGWDKQGKSGQKHSKGENREENGSANDFIGLPTSAPFFFEG</sequence>
<evidence type="ECO:0000256" key="1">
    <source>
        <dbReference type="SAM" id="MobiDB-lite"/>
    </source>
</evidence>
<dbReference type="KEGG" id="cgn:OK18_00030"/>
<protein>
    <submittedName>
        <fullName evidence="4">Uncharacterized protein</fullName>
    </submittedName>
</protein>
<evidence type="ECO:0000313" key="3">
    <source>
        <dbReference type="EMBL" id="AKK72717.1"/>
    </source>
</evidence>
<feature type="region of interest" description="Disordered" evidence="1">
    <location>
        <begin position="27"/>
        <end position="69"/>
    </location>
</feature>
<evidence type="ECO:0000313" key="2">
    <source>
        <dbReference type="EMBL" id="AKK71243.1"/>
    </source>
</evidence>
<dbReference type="RefSeq" id="WP_053326637.1">
    <property type="nucleotide sequence ID" value="NZ_CP009928.1"/>
</dbReference>
<proteinExistence type="predicted"/>
<name>A0A0G3M748_CHRGL</name>
<dbReference type="Proteomes" id="UP000035213">
    <property type="component" value="Chromosome"/>
</dbReference>
<dbReference type="AlphaFoldDB" id="A0A0G3M748"/>
<dbReference type="PATRIC" id="fig|1324352.5.peg.1852"/>
<organism evidence="4 5">
    <name type="scientific">Chryseobacterium gallinarum</name>
    <dbReference type="NCBI Taxonomy" id="1324352"/>
    <lineage>
        <taxon>Bacteria</taxon>
        <taxon>Pseudomonadati</taxon>
        <taxon>Bacteroidota</taxon>
        <taxon>Flavobacteriia</taxon>
        <taxon>Flavobacteriales</taxon>
        <taxon>Weeksellaceae</taxon>
        <taxon>Chryseobacterium group</taxon>
        <taxon>Chryseobacterium</taxon>
    </lineage>
</organism>
<dbReference type="KEGG" id="cgn:OK18_20770"/>
<reference evidence="4 5" key="1">
    <citation type="submission" date="2014-11" db="EMBL/GenBank/DDBJ databases">
        <authorList>
            <person name="Park G.-S."/>
            <person name="Hong S.-J."/>
            <person name="Jung B.K."/>
            <person name="Khan A.R."/>
            <person name="Kwak Y."/>
            <person name="Shin J.-H."/>
        </authorList>
    </citation>
    <scope>NUCLEOTIDE SEQUENCE [LARGE SCALE GENOMIC DNA]</scope>
    <source>
        <strain evidence="4 5">DSM 27622</strain>
    </source>
</reference>
<dbReference type="EMBL" id="CP009928">
    <property type="protein sequence ID" value="AKK71243.1"/>
    <property type="molecule type" value="Genomic_DNA"/>
</dbReference>
<evidence type="ECO:0000313" key="4">
    <source>
        <dbReference type="EMBL" id="AKK74714.1"/>
    </source>
</evidence>
<dbReference type="EMBL" id="CP009928">
    <property type="protein sequence ID" value="AKK74714.1"/>
    <property type="molecule type" value="Genomic_DNA"/>
</dbReference>